<evidence type="ECO:0000256" key="3">
    <source>
        <dbReference type="SAM" id="MobiDB-lite"/>
    </source>
</evidence>
<name>A0A8J5X9D9_DIALT</name>
<keyword evidence="2" id="KW-0067">ATP-binding</keyword>
<dbReference type="GO" id="GO:0005524">
    <property type="term" value="F:ATP binding"/>
    <property type="evidence" value="ECO:0007669"/>
    <property type="project" value="UniProtKB-KW"/>
</dbReference>
<dbReference type="OrthoDB" id="447251at2759"/>
<evidence type="ECO:0000313" key="5">
    <source>
        <dbReference type="EMBL" id="KAG8461266.1"/>
    </source>
</evidence>
<dbReference type="Gene3D" id="3.30.200.20">
    <property type="entry name" value="Phosphorylase Kinase, domain 1"/>
    <property type="match status" value="1"/>
</dbReference>
<dbReference type="Proteomes" id="UP000751190">
    <property type="component" value="Unassembled WGS sequence"/>
</dbReference>
<dbReference type="InterPro" id="IPR035965">
    <property type="entry name" value="PAS-like_dom_sf"/>
</dbReference>
<dbReference type="Gene3D" id="1.10.510.10">
    <property type="entry name" value="Transferase(Phosphotransferase) domain 1"/>
    <property type="match status" value="1"/>
</dbReference>
<proteinExistence type="predicted"/>
<feature type="compositionally biased region" description="Gly residues" evidence="3">
    <location>
        <begin position="704"/>
        <end position="717"/>
    </location>
</feature>
<sequence>MDPGLAPKSGGCGMRPCWGFFSAGLREVRLGARIFEIDLSCRGLLHFSATAEVRVAEEVGTGTQYAAKVLRRQLGHSTARIDDEVASVQHSAIVQTVGIWDSDDGALRVYVMELCTGGELLDALVENGGGLPEAEAARHVRRIASALSYLHARGLSHTRVLPSKVLLDGSGRAKLSVVGCVGLAEDAAADEQAALGAQDAGAFAPPELGRIGAIATATERAAAIAEARLRARARLADASAADSTSVVAVSLTAQAMAWTVGMLALVLAYGELPPDAPPPATAPAHPPAAAPASGAHAPLLERVPTDRMSEALVAFLQRTLVIDPLRRPSMAALLAHGWLEGGACSAPPAGDDAAADACFVSRGSAGGCEVARAAPRVVPRAEASAAAAAGSSAFAPLVPACVATAEAAGVPLARGAAVPWQARASARLEGALGGACEAAAAALLLSPPHQPAAQLEAGSTPTPSGTPMLAAVGFRSFETHTTLELEPPLAAAAVVGGLARMGEALVRETARPSERRAHPPSSVAFATPSLAASLAPCGRQPAAPFVACGGVVAVGGGGGGGAELGGGVVTVGATGGDALGCAMRKGRSSSSFSSCISSHVAARLARLAQHGSPLAHGLAGEPRAALPPAEPPLRLPPPLQPPSLPPRASAAAQPPSEAGADARLAVGAAGAGDARALGEASASGERTAKRVRRDEAVPACGAPPHGGGGGGGGGGGDGGERRGGGGCDGRDGALSSTPKEAAHLEQKKAEIARWVMSSLDDDADSVVLTDATRAANPIIAVTAAWSTMCGYARSEAVGQNPRLTQGEQTDRECIRALGAAVRDGRACKVQLLNYRKGGERFWNVLHVSPIEYQGRTVLFKGILKDYSSMLAPMVKLRPSQFFKLSRSYEARRPLLSSLPAHPVRIIVEDNADGTVGCAAPNGVDPSWHAVNLYVRRLGWEATNRDAEYLALWVQDAFAAAGVEYSLDVHDGSDAEIITVNANAGDGLRCRALVLPTARPGNFRISFERLQGAHAAFHELYRSLRAHLSNA</sequence>
<dbReference type="GO" id="GO:0004674">
    <property type="term" value="F:protein serine/threonine kinase activity"/>
    <property type="evidence" value="ECO:0007669"/>
    <property type="project" value="TreeGrafter"/>
</dbReference>
<evidence type="ECO:0000256" key="2">
    <source>
        <dbReference type="ARBA" id="ARBA00022840"/>
    </source>
</evidence>
<reference evidence="5" key="1">
    <citation type="submission" date="2021-05" db="EMBL/GenBank/DDBJ databases">
        <title>The genome of the haptophyte Pavlova lutheri (Diacronema luteri, Pavlovales) - a model for lipid biosynthesis in eukaryotic algae.</title>
        <authorList>
            <person name="Hulatt C.J."/>
            <person name="Posewitz M.C."/>
        </authorList>
    </citation>
    <scope>NUCLEOTIDE SEQUENCE</scope>
    <source>
        <strain evidence="5">NIVA-4/92</strain>
    </source>
</reference>
<dbReference type="NCBIfam" id="TIGR00229">
    <property type="entry name" value="sensory_box"/>
    <property type="match status" value="1"/>
</dbReference>
<accession>A0A8J5X9D9</accession>
<evidence type="ECO:0000259" key="4">
    <source>
        <dbReference type="PROSITE" id="PS50011"/>
    </source>
</evidence>
<feature type="region of interest" description="Disordered" evidence="3">
    <location>
        <begin position="614"/>
        <end position="660"/>
    </location>
</feature>
<dbReference type="Pfam" id="PF13426">
    <property type="entry name" value="PAS_9"/>
    <property type="match status" value="1"/>
</dbReference>
<dbReference type="GO" id="GO:0035556">
    <property type="term" value="P:intracellular signal transduction"/>
    <property type="evidence" value="ECO:0007669"/>
    <property type="project" value="TreeGrafter"/>
</dbReference>
<dbReference type="PANTHER" id="PTHR24346">
    <property type="entry name" value="MAP/MICROTUBULE AFFINITY-REGULATING KINASE"/>
    <property type="match status" value="1"/>
</dbReference>
<feature type="compositionally biased region" description="Low complexity" evidence="3">
    <location>
        <begin position="617"/>
        <end position="627"/>
    </location>
</feature>
<dbReference type="Gene3D" id="3.30.450.20">
    <property type="entry name" value="PAS domain"/>
    <property type="match status" value="1"/>
</dbReference>
<dbReference type="EMBL" id="JAGTXO010000027">
    <property type="protein sequence ID" value="KAG8461266.1"/>
    <property type="molecule type" value="Genomic_DNA"/>
</dbReference>
<dbReference type="InterPro" id="IPR000719">
    <property type="entry name" value="Prot_kinase_dom"/>
</dbReference>
<dbReference type="SUPFAM" id="SSF55785">
    <property type="entry name" value="PYP-like sensor domain (PAS domain)"/>
    <property type="match status" value="1"/>
</dbReference>
<dbReference type="InterPro" id="IPR000014">
    <property type="entry name" value="PAS"/>
</dbReference>
<feature type="domain" description="Protein kinase" evidence="4">
    <location>
        <begin position="39"/>
        <end position="339"/>
    </location>
</feature>
<organism evidence="5 6">
    <name type="scientific">Diacronema lutheri</name>
    <name type="common">Unicellular marine alga</name>
    <name type="synonym">Monochrysis lutheri</name>
    <dbReference type="NCBI Taxonomy" id="2081491"/>
    <lineage>
        <taxon>Eukaryota</taxon>
        <taxon>Haptista</taxon>
        <taxon>Haptophyta</taxon>
        <taxon>Pavlovophyceae</taxon>
        <taxon>Pavlovales</taxon>
        <taxon>Pavlovaceae</taxon>
        <taxon>Diacronema</taxon>
    </lineage>
</organism>
<dbReference type="GO" id="GO:0005737">
    <property type="term" value="C:cytoplasm"/>
    <property type="evidence" value="ECO:0007669"/>
    <property type="project" value="TreeGrafter"/>
</dbReference>
<dbReference type="AlphaFoldDB" id="A0A8J5X9D9"/>
<protein>
    <recommendedName>
        <fullName evidence="4">Protein kinase domain-containing protein</fullName>
    </recommendedName>
</protein>
<feature type="compositionally biased region" description="Basic and acidic residues" evidence="3">
    <location>
        <begin position="718"/>
        <end position="731"/>
    </location>
</feature>
<comment type="caution">
    <text evidence="5">The sequence shown here is derived from an EMBL/GenBank/DDBJ whole genome shotgun (WGS) entry which is preliminary data.</text>
</comment>
<dbReference type="InterPro" id="IPR011009">
    <property type="entry name" value="Kinase-like_dom_sf"/>
</dbReference>
<dbReference type="SMART" id="SM00220">
    <property type="entry name" value="S_TKc"/>
    <property type="match status" value="1"/>
</dbReference>
<dbReference type="Pfam" id="PF00069">
    <property type="entry name" value="Pkinase"/>
    <property type="match status" value="1"/>
</dbReference>
<dbReference type="PROSITE" id="PS50011">
    <property type="entry name" value="PROTEIN_KINASE_DOM"/>
    <property type="match status" value="1"/>
</dbReference>
<keyword evidence="6" id="KW-1185">Reference proteome</keyword>
<feature type="compositionally biased region" description="Basic and acidic residues" evidence="3">
    <location>
        <begin position="686"/>
        <end position="696"/>
    </location>
</feature>
<keyword evidence="1" id="KW-0547">Nucleotide-binding</keyword>
<gene>
    <name evidence="5" type="ORF">KFE25_002455</name>
</gene>
<feature type="compositionally biased region" description="Pro residues" evidence="3">
    <location>
        <begin position="628"/>
        <end position="645"/>
    </location>
</feature>
<evidence type="ECO:0000313" key="6">
    <source>
        <dbReference type="Proteomes" id="UP000751190"/>
    </source>
</evidence>
<dbReference type="SUPFAM" id="SSF56112">
    <property type="entry name" value="Protein kinase-like (PK-like)"/>
    <property type="match status" value="1"/>
</dbReference>
<feature type="region of interest" description="Disordered" evidence="3">
    <location>
        <begin position="674"/>
        <end position="745"/>
    </location>
</feature>
<feature type="compositionally biased region" description="Low complexity" evidence="3">
    <location>
        <begin position="646"/>
        <end position="660"/>
    </location>
</feature>
<evidence type="ECO:0000256" key="1">
    <source>
        <dbReference type="ARBA" id="ARBA00022741"/>
    </source>
</evidence>
<dbReference type="PANTHER" id="PTHR24346:SF75">
    <property type="entry name" value="AURORA KINASE"/>
    <property type="match status" value="1"/>
</dbReference>